<keyword evidence="3 8" id="KW-0418">Kinase</keyword>
<dbReference type="PANTHER" id="PTHR43289">
    <property type="entry name" value="MITOGEN-ACTIVATED PROTEIN KINASE KINASE KINASE 20-RELATED"/>
    <property type="match status" value="1"/>
</dbReference>
<accession>A0A1H6F8L8</accession>
<dbReference type="EMBL" id="FMSV02000493">
    <property type="protein sequence ID" value="SEH06468.1"/>
    <property type="molecule type" value="Genomic_DNA"/>
</dbReference>
<protein>
    <submittedName>
        <fullName evidence="8">Serine/threonine-protein kinase PK-1</fullName>
        <ecNumber evidence="8">2.7.11.1</ecNumber>
    </submittedName>
</protein>
<keyword evidence="9" id="KW-1185">Reference proteome</keyword>
<feature type="domain" description="Protein kinase" evidence="7">
    <location>
        <begin position="20"/>
        <end position="293"/>
    </location>
</feature>
<evidence type="ECO:0000256" key="1">
    <source>
        <dbReference type="ARBA" id="ARBA00022679"/>
    </source>
</evidence>
<dbReference type="SMART" id="SM00220">
    <property type="entry name" value="S_TKc"/>
    <property type="match status" value="1"/>
</dbReference>
<evidence type="ECO:0000256" key="6">
    <source>
        <dbReference type="SAM" id="Phobius"/>
    </source>
</evidence>
<feature type="transmembrane region" description="Helical" evidence="6">
    <location>
        <begin position="313"/>
        <end position="335"/>
    </location>
</feature>
<evidence type="ECO:0000313" key="8">
    <source>
        <dbReference type="EMBL" id="SEH06468.1"/>
    </source>
</evidence>
<dbReference type="InterPro" id="IPR011009">
    <property type="entry name" value="Kinase-like_dom_sf"/>
</dbReference>
<dbReference type="Pfam" id="PF00069">
    <property type="entry name" value="Pkinase"/>
    <property type="match status" value="1"/>
</dbReference>
<evidence type="ECO:0000259" key="7">
    <source>
        <dbReference type="PROSITE" id="PS50011"/>
    </source>
</evidence>
<dbReference type="PROSITE" id="PS50011">
    <property type="entry name" value="PROTEIN_KINASE_DOM"/>
    <property type="match status" value="1"/>
</dbReference>
<keyword evidence="2 5" id="KW-0547">Nucleotide-binding</keyword>
<evidence type="ECO:0000313" key="9">
    <source>
        <dbReference type="Proteomes" id="UP000236724"/>
    </source>
</evidence>
<dbReference type="GO" id="GO:0005524">
    <property type="term" value="F:ATP binding"/>
    <property type="evidence" value="ECO:0007669"/>
    <property type="project" value="UniProtKB-UniRule"/>
</dbReference>
<feature type="binding site" evidence="5">
    <location>
        <position position="49"/>
    </location>
    <ligand>
        <name>ATP</name>
        <dbReference type="ChEBI" id="CHEBI:30616"/>
    </ligand>
</feature>
<dbReference type="RefSeq" id="WP_103920247.1">
    <property type="nucleotide sequence ID" value="NZ_FMSV02000493.1"/>
</dbReference>
<dbReference type="Gene3D" id="1.10.510.10">
    <property type="entry name" value="Transferase(Phosphotransferase) domain 1"/>
    <property type="match status" value="1"/>
</dbReference>
<dbReference type="AlphaFoldDB" id="A0A1H6F8L8"/>
<dbReference type="Proteomes" id="UP000236724">
    <property type="component" value="Unassembled WGS sequence"/>
</dbReference>
<proteinExistence type="predicted"/>
<dbReference type="InterPro" id="IPR017441">
    <property type="entry name" value="Protein_kinase_ATP_BS"/>
</dbReference>
<keyword evidence="6" id="KW-0472">Membrane</keyword>
<name>A0A1H6F8L8_9GAMM</name>
<dbReference type="PROSITE" id="PS00108">
    <property type="entry name" value="PROTEIN_KINASE_ST"/>
    <property type="match status" value="1"/>
</dbReference>
<keyword evidence="4 5" id="KW-0067">ATP-binding</keyword>
<keyword evidence="6" id="KW-1133">Transmembrane helix</keyword>
<sequence>MSELHAHRNALPAGFQLEKYHIDSILGHGGFGITYLARDNSLERWVAIKEYLPNDTAVREGVSTVYPKSTLDETSFRWGMGRFIQEAQTLAKLHHPNVVQVLDFFEAHHTAYMVMEYHEGETLSERLKQGTLDEQALLDIILPLMDGLETVHRAGFLHRDIKPGNILLRKDGHPVLLDFGAARFALGQRSTTLTSIVTPGYAPFEQYDDKSEQGAWTDIYALGAVMYHAVTGAPPREVVGRLKQDDMPRAVEVGAKHYNKSLLQAIDWALALDEEARPQTIQQWQEMITAPPLSGLSTKSAHAKATRAEADRWYHYFLWILVALVLGIPGIYLLYQEAQHPGHYSSFSGI</sequence>
<dbReference type="PANTHER" id="PTHR43289:SF34">
    <property type="entry name" value="SERINE_THREONINE-PROTEIN KINASE YBDM-RELATED"/>
    <property type="match status" value="1"/>
</dbReference>
<keyword evidence="1 8" id="KW-0808">Transferase</keyword>
<dbReference type="CDD" id="cd14014">
    <property type="entry name" value="STKc_PknB_like"/>
    <property type="match status" value="1"/>
</dbReference>
<gene>
    <name evidence="8" type="primary">spk1_1</name>
    <name evidence="8" type="ORF">MBHS_02330</name>
</gene>
<organism evidence="8 9">
    <name type="scientific">Candidatus Venteria ishoeyi</name>
    <dbReference type="NCBI Taxonomy" id="1899563"/>
    <lineage>
        <taxon>Bacteria</taxon>
        <taxon>Pseudomonadati</taxon>
        <taxon>Pseudomonadota</taxon>
        <taxon>Gammaproteobacteria</taxon>
        <taxon>Thiotrichales</taxon>
        <taxon>Thiotrichaceae</taxon>
        <taxon>Venteria</taxon>
    </lineage>
</organism>
<keyword evidence="6" id="KW-0812">Transmembrane</keyword>
<dbReference type="EC" id="2.7.11.1" evidence="8"/>
<dbReference type="PROSITE" id="PS00107">
    <property type="entry name" value="PROTEIN_KINASE_ATP"/>
    <property type="match status" value="1"/>
</dbReference>
<reference evidence="8 9" key="1">
    <citation type="submission" date="2016-10" db="EMBL/GenBank/DDBJ databases">
        <authorList>
            <person name="de Groot N.N."/>
        </authorList>
    </citation>
    <scope>NUCLEOTIDE SEQUENCE [LARGE SCALE GENOMIC DNA]</scope>
    <source>
        <strain evidence="8">MBHS1</strain>
    </source>
</reference>
<evidence type="ECO:0000256" key="4">
    <source>
        <dbReference type="ARBA" id="ARBA00022840"/>
    </source>
</evidence>
<dbReference type="InterPro" id="IPR008271">
    <property type="entry name" value="Ser/Thr_kinase_AS"/>
</dbReference>
<evidence type="ECO:0000256" key="2">
    <source>
        <dbReference type="ARBA" id="ARBA00022741"/>
    </source>
</evidence>
<dbReference type="OrthoDB" id="9816047at2"/>
<dbReference type="InterPro" id="IPR000719">
    <property type="entry name" value="Prot_kinase_dom"/>
</dbReference>
<evidence type="ECO:0000256" key="3">
    <source>
        <dbReference type="ARBA" id="ARBA00022777"/>
    </source>
</evidence>
<evidence type="ECO:0000256" key="5">
    <source>
        <dbReference type="PROSITE-ProRule" id="PRU10141"/>
    </source>
</evidence>
<dbReference type="GO" id="GO:0004674">
    <property type="term" value="F:protein serine/threonine kinase activity"/>
    <property type="evidence" value="ECO:0007669"/>
    <property type="project" value="UniProtKB-EC"/>
</dbReference>
<dbReference type="SUPFAM" id="SSF56112">
    <property type="entry name" value="Protein kinase-like (PK-like)"/>
    <property type="match status" value="1"/>
</dbReference>